<dbReference type="InterPro" id="IPR056462">
    <property type="entry name" value="HAD_RAM2/GPAT1-8"/>
</dbReference>
<dbReference type="Pfam" id="PF23270">
    <property type="entry name" value="HAD_RAM2_N"/>
    <property type="match status" value="1"/>
</dbReference>
<keyword evidence="7" id="KW-0012">Acyltransferase</keyword>
<dbReference type="GO" id="GO:0016020">
    <property type="term" value="C:membrane"/>
    <property type="evidence" value="ECO:0007669"/>
    <property type="project" value="UniProtKB-SubCell"/>
</dbReference>
<dbReference type="GO" id="GO:0016791">
    <property type="term" value="F:phosphatase activity"/>
    <property type="evidence" value="ECO:0007669"/>
    <property type="project" value="TreeGrafter"/>
</dbReference>
<dbReference type="AlphaFoldDB" id="A0A9J5X4K2"/>
<dbReference type="PANTHER" id="PTHR15486:SF93">
    <property type="entry name" value="PHOSPHOLIPID_GLYCEROL ACYLTRANSFERASE DOMAIN-CONTAINING PROTEIN"/>
    <property type="match status" value="1"/>
</dbReference>
<keyword evidence="11" id="KW-1185">Reference proteome</keyword>
<proteinExistence type="inferred from homology"/>
<evidence type="ECO:0000256" key="2">
    <source>
        <dbReference type="ARBA" id="ARBA00007937"/>
    </source>
</evidence>
<dbReference type="GO" id="GO:0090447">
    <property type="term" value="F:glycerol-3-phosphate 2-O-acyltransferase activity"/>
    <property type="evidence" value="ECO:0007669"/>
    <property type="project" value="TreeGrafter"/>
</dbReference>
<dbReference type="PANTHER" id="PTHR15486">
    <property type="entry name" value="ANCIENT UBIQUITOUS PROTEIN"/>
    <property type="match status" value="1"/>
</dbReference>
<keyword evidence="6 8" id="KW-0472">Membrane</keyword>
<dbReference type="GO" id="GO:0010143">
    <property type="term" value="P:cutin biosynthetic process"/>
    <property type="evidence" value="ECO:0007669"/>
    <property type="project" value="TreeGrafter"/>
</dbReference>
<evidence type="ECO:0000256" key="5">
    <source>
        <dbReference type="ARBA" id="ARBA00022989"/>
    </source>
</evidence>
<evidence type="ECO:0000256" key="8">
    <source>
        <dbReference type="SAM" id="Phobius"/>
    </source>
</evidence>
<evidence type="ECO:0000256" key="7">
    <source>
        <dbReference type="ARBA" id="ARBA00023315"/>
    </source>
</evidence>
<evidence type="ECO:0000256" key="6">
    <source>
        <dbReference type="ARBA" id="ARBA00023136"/>
    </source>
</evidence>
<dbReference type="SUPFAM" id="SSF69593">
    <property type="entry name" value="Glycerol-3-phosphate (1)-acyltransferase"/>
    <property type="match status" value="2"/>
</dbReference>
<organism evidence="10 11">
    <name type="scientific">Solanum commersonii</name>
    <name type="common">Commerson's wild potato</name>
    <name type="synonym">Commerson's nightshade</name>
    <dbReference type="NCBI Taxonomy" id="4109"/>
    <lineage>
        <taxon>Eukaryota</taxon>
        <taxon>Viridiplantae</taxon>
        <taxon>Streptophyta</taxon>
        <taxon>Embryophyta</taxon>
        <taxon>Tracheophyta</taxon>
        <taxon>Spermatophyta</taxon>
        <taxon>Magnoliopsida</taxon>
        <taxon>eudicotyledons</taxon>
        <taxon>Gunneridae</taxon>
        <taxon>Pentapetalae</taxon>
        <taxon>asterids</taxon>
        <taxon>lamiids</taxon>
        <taxon>Solanales</taxon>
        <taxon>Solanaceae</taxon>
        <taxon>Solanoideae</taxon>
        <taxon>Solaneae</taxon>
        <taxon>Solanum</taxon>
    </lineage>
</organism>
<gene>
    <name evidence="10" type="ORF">H5410_053477</name>
</gene>
<feature type="transmembrane region" description="Helical" evidence="8">
    <location>
        <begin position="363"/>
        <end position="381"/>
    </location>
</feature>
<evidence type="ECO:0000313" key="11">
    <source>
        <dbReference type="Proteomes" id="UP000824120"/>
    </source>
</evidence>
<accession>A0A9J5X4K2</accession>
<dbReference type="Proteomes" id="UP000824120">
    <property type="component" value="Chromosome 10"/>
</dbReference>
<dbReference type="OrthoDB" id="1671079at2759"/>
<feature type="domain" description="Glycerol-3-phosphate acyltransferase RAM2/GPAT1-8 HAD-like" evidence="9">
    <location>
        <begin position="195"/>
        <end position="297"/>
    </location>
</feature>
<keyword evidence="4 8" id="KW-0812">Transmembrane</keyword>
<dbReference type="EMBL" id="JACXVP010000010">
    <property type="protein sequence ID" value="KAG5582850.1"/>
    <property type="molecule type" value="Genomic_DNA"/>
</dbReference>
<evidence type="ECO:0000256" key="1">
    <source>
        <dbReference type="ARBA" id="ARBA00004370"/>
    </source>
</evidence>
<reference evidence="10 11" key="1">
    <citation type="submission" date="2020-09" db="EMBL/GenBank/DDBJ databases">
        <title>De no assembly of potato wild relative species, Solanum commersonii.</title>
        <authorList>
            <person name="Cho K."/>
        </authorList>
    </citation>
    <scope>NUCLEOTIDE SEQUENCE [LARGE SCALE GENOMIC DNA]</scope>
    <source>
        <strain evidence="10">LZ3.2</strain>
        <tissue evidence="10">Leaf</tissue>
    </source>
</reference>
<evidence type="ECO:0000313" key="10">
    <source>
        <dbReference type="EMBL" id="KAG5582850.1"/>
    </source>
</evidence>
<feature type="transmembrane region" description="Helical" evidence="8">
    <location>
        <begin position="211"/>
        <end position="233"/>
    </location>
</feature>
<protein>
    <recommendedName>
        <fullName evidence="9">Glycerol-3-phosphate acyltransferase RAM2/GPAT1-8 HAD-like domain-containing protein</fullName>
    </recommendedName>
</protein>
<comment type="subcellular location">
    <subcellularLocation>
        <location evidence="1">Membrane</location>
    </subcellularLocation>
</comment>
<feature type="transmembrane region" description="Helical" evidence="8">
    <location>
        <begin position="239"/>
        <end position="261"/>
    </location>
</feature>
<evidence type="ECO:0000256" key="4">
    <source>
        <dbReference type="ARBA" id="ARBA00022692"/>
    </source>
</evidence>
<comment type="caution">
    <text evidence="10">The sequence shown here is derived from an EMBL/GenBank/DDBJ whole genome shotgun (WGS) entry which is preliminary data.</text>
</comment>
<evidence type="ECO:0000256" key="3">
    <source>
        <dbReference type="ARBA" id="ARBA00022679"/>
    </source>
</evidence>
<keyword evidence="3" id="KW-0808">Transferase</keyword>
<evidence type="ECO:0000259" key="9">
    <source>
        <dbReference type="Pfam" id="PF23270"/>
    </source>
</evidence>
<comment type="similarity">
    <text evidence="2">Belongs to the GPAT/DAPAT family.</text>
</comment>
<keyword evidence="5 8" id="KW-1133">Transmembrane helix</keyword>
<sequence length="559" mass="63179">MIKHLLKQRDLTIFPEGTTNCGQFLLRFSSLFAEITDEIVPVAIENKMSMCHGTTTRGWKWMDPFFFMMNPRLTYEITFLNKLSYEFTCKSGKSSHEVATYVQKVIGETLSYECTTFTRKDKYMALDTIRIVKVLLHMEAQPTIEHLQVAAPNFKACVTNKLRFSSEEIHDTTNTGIKIFPTVENCTTEGREKETVVADLDGTLLRSRSSFAYFVLVAFDVCGVLRLLFLLLASPLAGFLYYFISESVGIQVLIFVTFVGMKVSDIESAARAVLPKFYSEDLHPESWKVFSSCGKRMEIETYKGRTIGFVRSPGVLVGKKKADAIKRTFGETQPKIGLGDRDTDIPFPIIFHDGRLIKKPTPLMSLLIILWIPFGVLLAYLRMTLGSLLPIPLQYYAFRVFGIRLTIKGIPPLPIMKSEEKKASDASMIKKLLTKGDLAICPEGPTCHEPFLFRFSSSFAELTGDIVPVAITNKTTMLHPTTARGWKWMDLIYFSMDPSPIYEVTFLNKLSPELTCKFGKPSHEVANYIQMAIATTLSYECLILPGRISIELLLEMMAR</sequence>
<name>A0A9J5X4K2_SOLCO</name>